<gene>
    <name evidence="5" type="ORF">EHO60_05830</name>
</gene>
<dbReference type="SMART" id="SM00331">
    <property type="entry name" value="PP2C_SIG"/>
    <property type="match status" value="1"/>
</dbReference>
<evidence type="ECO:0000259" key="4">
    <source>
        <dbReference type="PROSITE" id="PS50885"/>
    </source>
</evidence>
<dbReference type="Gene3D" id="1.25.40.10">
    <property type="entry name" value="Tetratricopeptide repeat domain"/>
    <property type="match status" value="1"/>
</dbReference>
<dbReference type="GO" id="GO:0016020">
    <property type="term" value="C:membrane"/>
    <property type="evidence" value="ECO:0007669"/>
    <property type="project" value="InterPro"/>
</dbReference>
<dbReference type="GO" id="GO:0007165">
    <property type="term" value="P:signal transduction"/>
    <property type="evidence" value="ECO:0007669"/>
    <property type="project" value="InterPro"/>
</dbReference>
<dbReference type="Pfam" id="PF07228">
    <property type="entry name" value="SpoIIE"/>
    <property type="match status" value="1"/>
</dbReference>
<evidence type="ECO:0000256" key="2">
    <source>
        <dbReference type="SAM" id="Coils"/>
    </source>
</evidence>
<name>A0A4R9GGJ6_9LEPT</name>
<evidence type="ECO:0000313" key="6">
    <source>
        <dbReference type="Proteomes" id="UP000298458"/>
    </source>
</evidence>
<dbReference type="Gene3D" id="3.60.40.10">
    <property type="entry name" value="PPM-type phosphatase domain"/>
    <property type="match status" value="1"/>
</dbReference>
<proteinExistence type="predicted"/>
<feature type="transmembrane region" description="Helical" evidence="3">
    <location>
        <begin position="172"/>
        <end position="194"/>
    </location>
</feature>
<dbReference type="Pfam" id="PF00672">
    <property type="entry name" value="HAMP"/>
    <property type="match status" value="1"/>
</dbReference>
<dbReference type="Gene3D" id="6.10.340.10">
    <property type="match status" value="1"/>
</dbReference>
<organism evidence="5 6">
    <name type="scientific">Leptospira fletcheri</name>
    <dbReference type="NCBI Taxonomy" id="2484981"/>
    <lineage>
        <taxon>Bacteria</taxon>
        <taxon>Pseudomonadati</taxon>
        <taxon>Spirochaetota</taxon>
        <taxon>Spirochaetia</taxon>
        <taxon>Leptospirales</taxon>
        <taxon>Leptospiraceae</taxon>
        <taxon>Leptospira</taxon>
    </lineage>
</organism>
<dbReference type="InterPro" id="IPR036457">
    <property type="entry name" value="PPM-type-like_dom_sf"/>
</dbReference>
<dbReference type="SUPFAM" id="SSF48452">
    <property type="entry name" value="TPR-like"/>
    <property type="match status" value="1"/>
</dbReference>
<feature type="transmembrane region" description="Helical" evidence="3">
    <location>
        <begin position="38"/>
        <end position="58"/>
    </location>
</feature>
<dbReference type="AlphaFoldDB" id="A0A4R9GGJ6"/>
<dbReference type="SUPFAM" id="SSF158472">
    <property type="entry name" value="HAMP domain-like"/>
    <property type="match status" value="1"/>
</dbReference>
<dbReference type="PROSITE" id="PS50005">
    <property type="entry name" value="TPR"/>
    <property type="match status" value="1"/>
</dbReference>
<sequence>MLFFDSWAISTLICCIFTLIIFVYLAALKNKASYTGSFSVLFLLVFIVNLGFFISAIFPYPNGAFHRMLTGPGAAFGTIFLCVFSYLYPRNDRPKEAKIVLGILSSISLVAVIYSYYQILTHDPIFDFQGQIYTYPAGVGGILAIVMIGFLVSMLVIQIRKIVQSSGEEKKALIQMSIAIGVTYLVPVFSNLLLREGYIKFQVFQQLYVGFMIVGYFSLTIVFINNTVDRTSFMTKIVGITVVTSLVFAQGFSTVLNIRNEALYDEISLKEALTFVSTGKSDGTSIAYVISLGKNSQRAKLLHKKENYEPNLDESLKDIVKNKSAGNFLKRIPTVNLPKSTQNASKYVPKLSDLFYSYYISDTENDRIVQVAFPYVYYRTFLDETNRWVAILTLFLVLIILTLFPVFFSRSLVRPLNTLIQGVGEVNLGNLSVKIPVLVQDEIGFLTDAFNKMVQSILEGRTKLEEYADTLEEKVESRTKEVTEKMEEIQSLKVQQDGDYYLTSLLSRPLMTNWNKSRSVSTAFYIEQKKKFTFRNKNSEIGGDICISGNLLFGSDKDRWTVFVNGDAMGKSMQGAGGAIVLGTAMNNIMARSAGKGKALESSPEDWIQDTYRELDDIFRTFDGVMMASVVLGLINERTGRMLYFNAEHPWTVLFRDGKSSFLEKELTLRKLGSPSEMSFKILEYVLKPGDVIYVGSDGRDDINVAQGNSSWTMNEDETIFLKAVESSKADLDGVVNYIHGLGILTDDLSLIRIGFQETEVATASEPKRKYGDTAIRKFSEAKELLQQDEISTAVVLLEETIKSEPDFKEAIRLLGQIYYDQKDYEKAASLFAEYVKFDSDSPNIWFLLSICQKYLKNYSQASISAEKVRYSQPQRLANLVNLTDNYRLLGRWEEARSTLLVAQSIDKESPGVKKLDELLKSKGY</sequence>
<dbReference type="OrthoDB" id="342083at2"/>
<feature type="transmembrane region" description="Helical" evidence="3">
    <location>
        <begin position="206"/>
        <end position="225"/>
    </location>
</feature>
<feature type="transmembrane region" description="Helical" evidence="3">
    <location>
        <begin position="99"/>
        <end position="117"/>
    </location>
</feature>
<dbReference type="CDD" id="cd06225">
    <property type="entry name" value="HAMP"/>
    <property type="match status" value="1"/>
</dbReference>
<accession>A0A4R9GGJ6</accession>
<evidence type="ECO:0000256" key="3">
    <source>
        <dbReference type="SAM" id="Phobius"/>
    </source>
</evidence>
<feature type="transmembrane region" description="Helical" evidence="3">
    <location>
        <begin position="137"/>
        <end position="160"/>
    </location>
</feature>
<dbReference type="PROSITE" id="PS50885">
    <property type="entry name" value="HAMP"/>
    <property type="match status" value="1"/>
</dbReference>
<keyword evidence="3" id="KW-1133">Transmembrane helix</keyword>
<dbReference type="Pfam" id="PF12895">
    <property type="entry name" value="ANAPC3"/>
    <property type="match status" value="1"/>
</dbReference>
<dbReference type="InterPro" id="IPR003660">
    <property type="entry name" value="HAMP_dom"/>
</dbReference>
<feature type="repeat" description="TPR" evidence="1">
    <location>
        <begin position="809"/>
        <end position="842"/>
    </location>
</feature>
<protein>
    <submittedName>
        <fullName evidence="5">HAMP domain-containing protein</fullName>
    </submittedName>
</protein>
<dbReference type="SMART" id="SM00304">
    <property type="entry name" value="HAMP"/>
    <property type="match status" value="1"/>
</dbReference>
<keyword evidence="3" id="KW-0812">Transmembrane</keyword>
<feature type="transmembrane region" description="Helical" evidence="3">
    <location>
        <begin position="64"/>
        <end position="87"/>
    </location>
</feature>
<dbReference type="InterPro" id="IPR001932">
    <property type="entry name" value="PPM-type_phosphatase-like_dom"/>
</dbReference>
<keyword evidence="1" id="KW-0802">TPR repeat</keyword>
<dbReference type="Proteomes" id="UP000298458">
    <property type="component" value="Unassembled WGS sequence"/>
</dbReference>
<dbReference type="InterPro" id="IPR019734">
    <property type="entry name" value="TPR_rpt"/>
</dbReference>
<comment type="caution">
    <text evidence="5">The sequence shown here is derived from an EMBL/GenBank/DDBJ whole genome shotgun (WGS) entry which is preliminary data.</text>
</comment>
<dbReference type="EMBL" id="RQET01000004">
    <property type="protein sequence ID" value="TGK11810.1"/>
    <property type="molecule type" value="Genomic_DNA"/>
</dbReference>
<evidence type="ECO:0000256" key="1">
    <source>
        <dbReference type="PROSITE-ProRule" id="PRU00339"/>
    </source>
</evidence>
<feature type="coiled-coil region" evidence="2">
    <location>
        <begin position="461"/>
        <end position="488"/>
    </location>
</feature>
<dbReference type="InterPro" id="IPR011990">
    <property type="entry name" value="TPR-like_helical_dom_sf"/>
</dbReference>
<feature type="transmembrane region" description="Helical" evidence="3">
    <location>
        <begin position="6"/>
        <end position="26"/>
    </location>
</feature>
<dbReference type="SUPFAM" id="SSF81606">
    <property type="entry name" value="PP2C-like"/>
    <property type="match status" value="1"/>
</dbReference>
<evidence type="ECO:0000313" key="5">
    <source>
        <dbReference type="EMBL" id="TGK11810.1"/>
    </source>
</evidence>
<keyword evidence="3" id="KW-0472">Membrane</keyword>
<feature type="domain" description="HAMP" evidence="4">
    <location>
        <begin position="410"/>
        <end position="462"/>
    </location>
</feature>
<dbReference type="RefSeq" id="WP_135767212.1">
    <property type="nucleotide sequence ID" value="NZ_RQET01000004.1"/>
</dbReference>
<dbReference type="PANTHER" id="PTHR32089">
    <property type="entry name" value="METHYL-ACCEPTING CHEMOTAXIS PROTEIN MCPB"/>
    <property type="match status" value="1"/>
</dbReference>
<feature type="transmembrane region" description="Helical" evidence="3">
    <location>
        <begin position="388"/>
        <end position="408"/>
    </location>
</feature>
<dbReference type="PANTHER" id="PTHR32089:SF114">
    <property type="entry name" value="METHYL-ACCEPTING CHEMOTAXIS PROTEIN MCPB"/>
    <property type="match status" value="1"/>
</dbReference>
<keyword evidence="2" id="KW-0175">Coiled coil</keyword>
<reference evidence="5" key="1">
    <citation type="journal article" date="2019" name="PLoS Negl. Trop. Dis.">
        <title>Revisiting the worldwide diversity of Leptospira species in the environment.</title>
        <authorList>
            <person name="Vincent A.T."/>
            <person name="Schiettekatte O."/>
            <person name="Bourhy P."/>
            <person name="Veyrier F.J."/>
            <person name="Picardeau M."/>
        </authorList>
    </citation>
    <scope>NUCLEOTIDE SEQUENCE [LARGE SCALE GENOMIC DNA]</scope>
    <source>
        <strain evidence="5">SSW15</strain>
    </source>
</reference>
<keyword evidence="6" id="KW-1185">Reference proteome</keyword>